<keyword evidence="11" id="KW-1185">Reference proteome</keyword>
<dbReference type="SUPFAM" id="SSF52058">
    <property type="entry name" value="L domain-like"/>
    <property type="match status" value="1"/>
</dbReference>
<dbReference type="InterPro" id="IPR013210">
    <property type="entry name" value="LRR_N_plant-typ"/>
</dbReference>
<evidence type="ECO:0000256" key="3">
    <source>
        <dbReference type="ARBA" id="ARBA00022729"/>
    </source>
</evidence>
<keyword evidence="4" id="KW-0677">Repeat</keyword>
<comment type="subcellular location">
    <subcellularLocation>
        <location evidence="1">Membrane</location>
    </subcellularLocation>
</comment>
<keyword evidence="3 8" id="KW-0732">Signal</keyword>
<sequence>MASSTRNHPLAITLLMLTCLPTSSSKEPEAILLLKFKSSLTNTTSLSNWDPLVQLCNGNVSNWNGLLCFNGEFFGLRLESMGLSGSLDIRTLFQLTFLCTMSVMNNNFQGSFPNVSKLTGLKGLFFSNNHFSGELPDDIFTGMKFMRRILMANNEFTGKIPMSLLGIQKLVELQVQDNQFDGRIPAFAQQDLRSNVANNRLEGPIPPQLSSQSASSFE</sequence>
<keyword evidence="5" id="KW-0472">Membrane</keyword>
<dbReference type="GO" id="GO:0050832">
    <property type="term" value="P:defense response to fungus"/>
    <property type="evidence" value="ECO:0007669"/>
    <property type="project" value="UniProtKB-ARBA"/>
</dbReference>
<comment type="caution">
    <text evidence="10">The sequence shown here is derived from an EMBL/GenBank/DDBJ whole genome shotgun (WGS) entry which is preliminary data.</text>
</comment>
<dbReference type="Gene3D" id="3.80.10.10">
    <property type="entry name" value="Ribonuclease Inhibitor"/>
    <property type="match status" value="1"/>
</dbReference>
<feature type="chain" id="PRO_5042828522" description="Leucine-rich repeat-containing N-terminal plant-type domain-containing protein" evidence="8">
    <location>
        <begin position="26"/>
        <end position="218"/>
    </location>
</feature>
<keyword evidence="6" id="KW-0325">Glycoprotein</keyword>
<dbReference type="InterPro" id="IPR001611">
    <property type="entry name" value="Leu-rich_rpt"/>
</dbReference>
<feature type="domain" description="Leucine-rich repeat-containing N-terminal plant-type" evidence="9">
    <location>
        <begin position="32"/>
        <end position="68"/>
    </location>
</feature>
<dbReference type="GO" id="GO:0016020">
    <property type="term" value="C:membrane"/>
    <property type="evidence" value="ECO:0007669"/>
    <property type="project" value="UniProtKB-SubCell"/>
</dbReference>
<evidence type="ECO:0000256" key="6">
    <source>
        <dbReference type="ARBA" id="ARBA00023180"/>
    </source>
</evidence>
<evidence type="ECO:0000256" key="2">
    <source>
        <dbReference type="ARBA" id="ARBA00022614"/>
    </source>
</evidence>
<evidence type="ECO:0000256" key="8">
    <source>
        <dbReference type="SAM" id="SignalP"/>
    </source>
</evidence>
<dbReference type="FunFam" id="3.80.10.10:FF:000041">
    <property type="entry name" value="LRR receptor-like serine/threonine-protein kinase ERECTA"/>
    <property type="match status" value="1"/>
</dbReference>
<dbReference type="AlphaFoldDB" id="A0AAN8TCZ5"/>
<evidence type="ECO:0000256" key="1">
    <source>
        <dbReference type="ARBA" id="ARBA00004370"/>
    </source>
</evidence>
<proteinExistence type="predicted"/>
<dbReference type="EMBL" id="JBANQN010000008">
    <property type="protein sequence ID" value="KAK6782707.1"/>
    <property type="molecule type" value="Genomic_DNA"/>
</dbReference>
<evidence type="ECO:0000256" key="5">
    <source>
        <dbReference type="ARBA" id="ARBA00023136"/>
    </source>
</evidence>
<keyword evidence="2" id="KW-0433">Leucine-rich repeat</keyword>
<evidence type="ECO:0000313" key="11">
    <source>
        <dbReference type="Proteomes" id="UP001371456"/>
    </source>
</evidence>
<feature type="region of interest" description="Disordered" evidence="7">
    <location>
        <begin position="198"/>
        <end position="218"/>
    </location>
</feature>
<feature type="compositionally biased region" description="Polar residues" evidence="7">
    <location>
        <begin position="208"/>
        <end position="218"/>
    </location>
</feature>
<protein>
    <recommendedName>
        <fullName evidence="9">Leucine-rich repeat-containing N-terminal plant-type domain-containing protein</fullName>
    </recommendedName>
</protein>
<evidence type="ECO:0000259" key="9">
    <source>
        <dbReference type="Pfam" id="PF08263"/>
    </source>
</evidence>
<dbReference type="Pfam" id="PF08263">
    <property type="entry name" value="LRRNT_2"/>
    <property type="match status" value="1"/>
</dbReference>
<dbReference type="Pfam" id="PF00560">
    <property type="entry name" value="LRR_1"/>
    <property type="match status" value="1"/>
</dbReference>
<name>A0AAN8TCZ5_SOLBU</name>
<dbReference type="InterPro" id="IPR046959">
    <property type="entry name" value="PRK1-6/SRF4-like"/>
</dbReference>
<dbReference type="PANTHER" id="PTHR48007:SF67">
    <property type="entry name" value="POLLEN RECEPTOR-LIKE KINASE 1"/>
    <property type="match status" value="1"/>
</dbReference>
<dbReference type="PANTHER" id="PTHR48007">
    <property type="entry name" value="LEUCINE-RICH REPEAT RECEPTOR-LIKE PROTEIN KINASE PXC1"/>
    <property type="match status" value="1"/>
</dbReference>
<feature type="signal peptide" evidence="8">
    <location>
        <begin position="1"/>
        <end position="25"/>
    </location>
</feature>
<evidence type="ECO:0000256" key="7">
    <source>
        <dbReference type="SAM" id="MobiDB-lite"/>
    </source>
</evidence>
<gene>
    <name evidence="10" type="ORF">RDI58_020503</name>
</gene>
<dbReference type="InterPro" id="IPR032675">
    <property type="entry name" value="LRR_dom_sf"/>
</dbReference>
<reference evidence="10 11" key="1">
    <citation type="submission" date="2024-02" db="EMBL/GenBank/DDBJ databases">
        <title>de novo genome assembly of Solanum bulbocastanum strain 11H21.</title>
        <authorList>
            <person name="Hosaka A.J."/>
        </authorList>
    </citation>
    <scope>NUCLEOTIDE SEQUENCE [LARGE SCALE GENOMIC DNA]</scope>
    <source>
        <tissue evidence="10">Young leaves</tissue>
    </source>
</reference>
<dbReference type="Proteomes" id="UP001371456">
    <property type="component" value="Unassembled WGS sequence"/>
</dbReference>
<evidence type="ECO:0000313" key="10">
    <source>
        <dbReference type="EMBL" id="KAK6782707.1"/>
    </source>
</evidence>
<accession>A0AAN8TCZ5</accession>
<evidence type="ECO:0000256" key="4">
    <source>
        <dbReference type="ARBA" id="ARBA00022737"/>
    </source>
</evidence>
<organism evidence="10 11">
    <name type="scientific">Solanum bulbocastanum</name>
    <name type="common">Wild potato</name>
    <dbReference type="NCBI Taxonomy" id="147425"/>
    <lineage>
        <taxon>Eukaryota</taxon>
        <taxon>Viridiplantae</taxon>
        <taxon>Streptophyta</taxon>
        <taxon>Embryophyta</taxon>
        <taxon>Tracheophyta</taxon>
        <taxon>Spermatophyta</taxon>
        <taxon>Magnoliopsida</taxon>
        <taxon>eudicotyledons</taxon>
        <taxon>Gunneridae</taxon>
        <taxon>Pentapetalae</taxon>
        <taxon>asterids</taxon>
        <taxon>lamiids</taxon>
        <taxon>Solanales</taxon>
        <taxon>Solanaceae</taxon>
        <taxon>Solanoideae</taxon>
        <taxon>Solaneae</taxon>
        <taxon>Solanum</taxon>
    </lineage>
</organism>